<gene>
    <name evidence="2" type="primary">Cni-C25E10.17</name>
    <name evidence="2" type="synonym">Cnig_chr_V.g20074</name>
    <name evidence="2" type="ORF">B9Z55_020074</name>
</gene>
<dbReference type="Proteomes" id="UP000230233">
    <property type="component" value="Chromosome V"/>
</dbReference>
<name>A0A2G5TL51_9PELO</name>
<comment type="caution">
    <text evidence="2">The sequence shown here is derived from an EMBL/GenBank/DDBJ whole genome shotgun (WGS) entry which is preliminary data.</text>
</comment>
<evidence type="ECO:0000313" key="2">
    <source>
        <dbReference type="EMBL" id="PIC28020.1"/>
    </source>
</evidence>
<dbReference type="AlphaFoldDB" id="A0A2G5TL51"/>
<dbReference type="OrthoDB" id="5795048at2759"/>
<evidence type="ECO:0008006" key="4">
    <source>
        <dbReference type="Google" id="ProtNLM"/>
    </source>
</evidence>
<protein>
    <recommendedName>
        <fullName evidence="4">Follistatin-like domain-containing protein</fullName>
    </recommendedName>
</protein>
<evidence type="ECO:0000313" key="3">
    <source>
        <dbReference type="Proteomes" id="UP000230233"/>
    </source>
</evidence>
<evidence type="ECO:0000256" key="1">
    <source>
        <dbReference type="SAM" id="SignalP"/>
    </source>
</evidence>
<accession>A0A2G5TL51</accession>
<feature type="chain" id="PRO_5013640218" description="Follistatin-like domain-containing protein" evidence="1">
    <location>
        <begin position="36"/>
        <end position="128"/>
    </location>
</feature>
<reference evidence="3" key="1">
    <citation type="submission" date="2017-10" db="EMBL/GenBank/DDBJ databases">
        <title>Rapid genome shrinkage in a self-fertile nematode reveals novel sperm competition proteins.</title>
        <authorList>
            <person name="Yin D."/>
            <person name="Schwarz E.M."/>
            <person name="Thomas C.G."/>
            <person name="Felde R.L."/>
            <person name="Korf I.F."/>
            <person name="Cutter A.D."/>
            <person name="Schartner C.M."/>
            <person name="Ralston E.J."/>
            <person name="Meyer B.J."/>
            <person name="Haag E.S."/>
        </authorList>
    </citation>
    <scope>NUCLEOTIDE SEQUENCE [LARGE SCALE GENOMIC DNA]</scope>
    <source>
        <strain evidence="3">JU1422</strain>
    </source>
</reference>
<sequence length="128" mass="14715">MVCSFHKFPKNPFLHFQKFLLICICILFVTVMSDSQEEQKKNACEKHSCHPLTECQAIKTKEPDSEKWSYKPVCMRVPSCSTKKCMQGEKCSMKEVKCQLTPCFKIPTCLPDVNEASPEYQMPPAFLV</sequence>
<dbReference type="EMBL" id="PDUG01000005">
    <property type="protein sequence ID" value="PIC28020.1"/>
    <property type="molecule type" value="Genomic_DNA"/>
</dbReference>
<feature type="signal peptide" evidence="1">
    <location>
        <begin position="1"/>
        <end position="35"/>
    </location>
</feature>
<keyword evidence="1" id="KW-0732">Signal</keyword>
<keyword evidence="3" id="KW-1185">Reference proteome</keyword>
<proteinExistence type="predicted"/>
<organism evidence="2 3">
    <name type="scientific">Caenorhabditis nigoni</name>
    <dbReference type="NCBI Taxonomy" id="1611254"/>
    <lineage>
        <taxon>Eukaryota</taxon>
        <taxon>Metazoa</taxon>
        <taxon>Ecdysozoa</taxon>
        <taxon>Nematoda</taxon>
        <taxon>Chromadorea</taxon>
        <taxon>Rhabditida</taxon>
        <taxon>Rhabditina</taxon>
        <taxon>Rhabditomorpha</taxon>
        <taxon>Rhabditoidea</taxon>
        <taxon>Rhabditidae</taxon>
        <taxon>Peloderinae</taxon>
        <taxon>Caenorhabditis</taxon>
    </lineage>
</organism>